<comment type="cofactor">
    <cofactor evidence="14">
        <name>Zn(2+)</name>
        <dbReference type="ChEBI" id="CHEBI:29105"/>
    </cofactor>
    <text evidence="14">Binds 1 zinc ion per subunit.</text>
</comment>
<dbReference type="EMBL" id="CAXITT010000329">
    <property type="protein sequence ID" value="CAL1539167.1"/>
    <property type="molecule type" value="Genomic_DNA"/>
</dbReference>
<dbReference type="InterPro" id="IPR041645">
    <property type="entry name" value="ADAMTS_CR_2"/>
</dbReference>
<feature type="region of interest" description="Disordered" evidence="17">
    <location>
        <begin position="362"/>
        <end position="383"/>
    </location>
</feature>
<dbReference type="SMART" id="SM00209">
    <property type="entry name" value="TSP1"/>
    <property type="match status" value="7"/>
</dbReference>
<evidence type="ECO:0000256" key="5">
    <source>
        <dbReference type="ARBA" id="ARBA00022723"/>
    </source>
</evidence>
<feature type="binding site" evidence="14">
    <location>
        <position position="593"/>
    </location>
    <ligand>
        <name>Ca(2+)</name>
        <dbReference type="ChEBI" id="CHEBI:29108"/>
        <label>1</label>
    </ligand>
</feature>
<feature type="disulfide bond" evidence="15">
    <location>
        <begin position="714"/>
        <end position="726"/>
    </location>
</feature>
<evidence type="ECO:0000256" key="9">
    <source>
        <dbReference type="ARBA" id="ARBA00022833"/>
    </source>
</evidence>
<keyword evidence="7" id="KW-0677">Repeat</keyword>
<feature type="region of interest" description="Disordered" evidence="17">
    <location>
        <begin position="50"/>
        <end position="71"/>
    </location>
</feature>
<feature type="region of interest" description="Disordered" evidence="17">
    <location>
        <begin position="1"/>
        <end position="36"/>
    </location>
</feature>
<proteinExistence type="predicted"/>
<comment type="caution">
    <text evidence="20">The sequence shown here is derived from an EMBL/GenBank/DDBJ whole genome shotgun (WGS) entry which is preliminary data.</text>
</comment>
<dbReference type="InterPro" id="IPR045371">
    <property type="entry name" value="ADAMTS_CR_3"/>
</dbReference>
<evidence type="ECO:0000256" key="3">
    <source>
        <dbReference type="ARBA" id="ARBA00022530"/>
    </source>
</evidence>
<feature type="compositionally biased region" description="Low complexity" evidence="17">
    <location>
        <begin position="1157"/>
        <end position="1178"/>
    </location>
</feature>
<dbReference type="FunFam" id="2.20.100.10:FF:000005">
    <property type="entry name" value="ADAM metallopeptidase with thrombospondin type 1 motif 9"/>
    <property type="match status" value="2"/>
</dbReference>
<dbReference type="PANTHER" id="PTHR13723:SF200">
    <property type="entry name" value="ADAM METALLOPEPTIDASE WITH THROMBOSPONDIN TYPE 1 MOTIF B, ISOFORM B"/>
    <property type="match status" value="1"/>
</dbReference>
<dbReference type="Pfam" id="PF19030">
    <property type="entry name" value="TSP1_ADAMTS"/>
    <property type="match status" value="6"/>
</dbReference>
<keyword evidence="9 14" id="KW-0862">Zinc</keyword>
<evidence type="ECO:0008006" key="22">
    <source>
        <dbReference type="Google" id="ProtNLM"/>
    </source>
</evidence>
<dbReference type="Pfam" id="PF17771">
    <property type="entry name" value="ADAMTS_CR_2"/>
    <property type="match status" value="1"/>
</dbReference>
<feature type="binding site" evidence="14 16">
    <location>
        <position position="544"/>
    </location>
    <ligand>
        <name>Zn(2+)</name>
        <dbReference type="ChEBI" id="CHEBI:29105"/>
        <note>catalytic</note>
    </ligand>
</feature>
<evidence type="ECO:0000256" key="13">
    <source>
        <dbReference type="PIRSR" id="PIRSR613273-1"/>
    </source>
</evidence>
<dbReference type="Pfam" id="PF05986">
    <property type="entry name" value="ADAMTS_spacer1"/>
    <property type="match status" value="1"/>
</dbReference>
<feature type="binding site" evidence="14">
    <location>
        <position position="482"/>
    </location>
    <ligand>
        <name>Ca(2+)</name>
        <dbReference type="ChEBI" id="CHEBI:29108"/>
        <label>1</label>
    </ligand>
</feature>
<keyword evidence="11 15" id="KW-1015">Disulfide bond</keyword>
<dbReference type="PRINTS" id="PR01857">
    <property type="entry name" value="ADAMTSFAMILY"/>
</dbReference>
<feature type="disulfide bond" evidence="15">
    <location>
        <begin position="665"/>
        <end position="676"/>
    </location>
</feature>
<evidence type="ECO:0000256" key="6">
    <source>
        <dbReference type="ARBA" id="ARBA00022729"/>
    </source>
</evidence>
<dbReference type="InterPro" id="IPR024079">
    <property type="entry name" value="MetalloPept_cat_dom_sf"/>
</dbReference>
<evidence type="ECO:0000256" key="7">
    <source>
        <dbReference type="ARBA" id="ARBA00022737"/>
    </source>
</evidence>
<evidence type="ECO:0000313" key="20">
    <source>
        <dbReference type="EMBL" id="CAL1539167.1"/>
    </source>
</evidence>
<evidence type="ECO:0000256" key="1">
    <source>
        <dbReference type="ARBA" id="ARBA00004498"/>
    </source>
</evidence>
<evidence type="ECO:0000256" key="14">
    <source>
        <dbReference type="PIRSR" id="PIRSR613273-2"/>
    </source>
</evidence>
<name>A0AAV2HY99_LYMST</name>
<evidence type="ECO:0000256" key="11">
    <source>
        <dbReference type="ARBA" id="ARBA00023157"/>
    </source>
</evidence>
<feature type="binding site" evidence="14">
    <location>
        <position position="391"/>
    </location>
    <ligand>
        <name>Ca(2+)</name>
        <dbReference type="ChEBI" id="CHEBI:29108"/>
        <label>2</label>
    </ligand>
</feature>
<dbReference type="InterPro" id="IPR050439">
    <property type="entry name" value="ADAMTS_ADAMTS-like"/>
</dbReference>
<dbReference type="Pfam" id="PF19236">
    <property type="entry name" value="ADAMTS_CR_3"/>
    <property type="match status" value="1"/>
</dbReference>
<dbReference type="Proteomes" id="UP001497497">
    <property type="component" value="Unassembled WGS sequence"/>
</dbReference>
<gene>
    <name evidence="20" type="ORF">GSLYS_00012988001</name>
</gene>
<keyword evidence="10" id="KW-0482">Metalloprotease</keyword>
<accession>A0AAV2HY99</accession>
<evidence type="ECO:0000256" key="17">
    <source>
        <dbReference type="SAM" id="MobiDB-lite"/>
    </source>
</evidence>
<dbReference type="InterPro" id="IPR000884">
    <property type="entry name" value="TSP1_rpt"/>
</dbReference>
<keyword evidence="4" id="KW-0645">Protease</keyword>
<dbReference type="InterPro" id="IPR010294">
    <property type="entry name" value="ADAMTS_spacer1"/>
</dbReference>
<feature type="disulfide bond" evidence="15">
    <location>
        <begin position="464"/>
        <end position="518"/>
    </location>
</feature>
<feature type="binding site" evidence="14">
    <location>
        <position position="475"/>
    </location>
    <ligand>
        <name>Ca(2+)</name>
        <dbReference type="ChEBI" id="CHEBI:29108"/>
        <label>1</label>
    </ligand>
</feature>
<dbReference type="InterPro" id="IPR013273">
    <property type="entry name" value="ADAMTS/ADAMTS-like"/>
</dbReference>
<keyword evidence="3" id="KW-0272">Extracellular matrix</keyword>
<feature type="domain" description="PLAC" evidence="19">
    <location>
        <begin position="1452"/>
        <end position="1492"/>
    </location>
</feature>
<feature type="disulfide bond" evidence="15">
    <location>
        <begin position="641"/>
        <end position="671"/>
    </location>
</feature>
<comment type="subcellular location">
    <subcellularLocation>
        <location evidence="1">Secreted</location>
        <location evidence="1">Extracellular space</location>
        <location evidence="1">Extracellular matrix</location>
    </subcellularLocation>
</comment>
<reference evidence="20 21" key="1">
    <citation type="submission" date="2024-04" db="EMBL/GenBank/DDBJ databases">
        <authorList>
            <consortium name="Genoscope - CEA"/>
            <person name="William W."/>
        </authorList>
    </citation>
    <scope>NUCLEOTIDE SEQUENCE [LARGE SCALE GENOMIC DNA]</scope>
</reference>
<protein>
    <recommendedName>
        <fullName evidence="22">A disintegrin and metalloproteinase with thrombospondin motifs 7</fullName>
    </recommendedName>
</protein>
<feature type="region of interest" description="Disordered" evidence="17">
    <location>
        <begin position="1149"/>
        <end position="1187"/>
    </location>
</feature>
<sequence>MRPGGPLGPDTRSLQGAKRETRYHRPGGFGEGDVTCMDAQGQFHQSENEDISGVSANGNNLHPHHVQNHNSHGEFRQNYYNADGELTTISGKFYHSHRPCYWNNKHQFWRPPNSTHLLLVCIILSLLNGCAAAPQDFPFADIKQGKLAQHLTQFHISWPSRVNHVGEHVTHDLRARISPTVRSRRSADDVDELSHVLTDAPDVGARDSTSRGVLHYRIPLHPDKDVVVNLKKTNLLIAPSAVVERKVSKFKNISDSTFKPLKHHHGCHLSGKVHGEENSRVAISACDGLRGFLRIGDTEYLIEPIRGHNRSDDGGQPHLVYKRSALPEHMDFLARQKRKTPSCGVQEKYDRALQMREKWERHRRSFERRAGTTSGSHSRKKRSISIEKHVETLVVVDTDMVNYYENEDIQTYVLTVMNMVATLFHDASIGNAVNIVIVRIMLIQDPDEKLQITHHADKTLKSFCKWQKDINFKDDDHPNHHDVAILLTRVNICTRMNEPCGTLGLAQVAGLCQPSRTCSINEDTGLSLAWTVAHELGHNFGMKHDIQNTECSSGSDIQYVMAPHLTWDKTPSVWSNCSRAAITKFLDRNWGYCLDDPPGHHDHMYPELPAGTMYDADHQCRLLYGYGAERCNDIEVIENICTTLWCRVNNKCSTKLQAAAVGTLCGKDKWCYTGQCVDIGDRPQAIDGQWGEWAEWTDCTRTCGAGVSVSQRHCNHPPPSNGGKYCTGERKRYRICNIENCPEDAISFRAQQCSEFNEIPYKGSNYSWEPLSTPETPCQLHCKPKNLFFSVILKDIVTDGTPCVMGSRHMCISGRCRHVGCDWILDSSATEDRCGVCFGDGSTCQTIKEQFNETKQSGYVEATVIPAGARNIRVEEVAEASNFLALRNNAGEYYLNGHWFIQWSGDYEVAGTVIHYKRTGNKETFLAPGPLKEPLHIMLLMQTHNPGVEFEYTVPKENATDNRKPEFSWDFTGWSHCTVSCGGGTQRSAVICKEQEAGVVDEMLYCNQSTKPDDMLRDCNTHLCPARWWTGPWQHCSVTCGDKGTHRRTVICVRSLGSDEQIALNDKNCEGLDKPIEVEPCHHKDPCPRPGTWVLDEWSNCTRSCNGGVQIRKATCFGGASCEETKPNLKRPCNEHKCPDNEKEILNIHEGGDEDTSSPGLPLSSPPSLFTTASPTAPGSDKNFVIGQSNTNSVESEIPGGKEHINFNIDHPVHKHRQHAEHHNKKKQDFPQLVAKIIDKIDIGKGSLIDSPIVSNGGQNIGDTISPNADTDEKFNINYNYQSSNWTKVCCSRSCGKGFRTRESFCINAKTGERVGSDLCDFGNKPSSVEECIDSLCLDWQTGVWGQCSATCGHAVQDRQVDCPRKDQCDLTQKPEDKRDCEKMPPCNAWINGDWSQCTKSCGVGTQERLVQCVNLTSQQMAQGCDMATMPAGTQDCNVHDCPGDDNAALSVSQVCEDNEMSYKVCRMLKKVGMCQKEYVLKKCCRTCQDHHRETPEQGKMARR</sequence>
<feature type="binding site" evidence="14">
    <location>
        <position position="391"/>
    </location>
    <ligand>
        <name>Ca(2+)</name>
        <dbReference type="ChEBI" id="CHEBI:29108"/>
        <label>1</label>
    </ligand>
</feature>
<feature type="disulfide bond" evidence="15">
    <location>
        <begin position="512"/>
        <end position="593"/>
    </location>
</feature>
<evidence type="ECO:0000259" key="19">
    <source>
        <dbReference type="PROSITE" id="PS50900"/>
    </source>
</evidence>
<evidence type="ECO:0000256" key="12">
    <source>
        <dbReference type="ARBA" id="ARBA00023180"/>
    </source>
</evidence>
<dbReference type="SUPFAM" id="SSF82895">
    <property type="entry name" value="TSP-1 type 1 repeat"/>
    <property type="match status" value="7"/>
</dbReference>
<comment type="caution">
    <text evidence="16">Lacks conserved residue(s) required for the propagation of feature annotation.</text>
</comment>
<dbReference type="Pfam" id="PF00090">
    <property type="entry name" value="TSP_1"/>
    <property type="match status" value="1"/>
</dbReference>
<keyword evidence="8" id="KW-0378">Hydrolase</keyword>
<dbReference type="SUPFAM" id="SSF55486">
    <property type="entry name" value="Metalloproteases ('zincins'), catalytic domain"/>
    <property type="match status" value="1"/>
</dbReference>
<feature type="binding site" description="in inhibited form" evidence="14">
    <location>
        <position position="343"/>
    </location>
    <ligand>
        <name>Zn(2+)</name>
        <dbReference type="ChEBI" id="CHEBI:29105"/>
        <note>catalytic</note>
    </ligand>
</feature>
<evidence type="ECO:0000256" key="16">
    <source>
        <dbReference type="PROSITE-ProRule" id="PRU00276"/>
    </source>
</evidence>
<feature type="disulfide bond" evidence="15">
    <location>
        <begin position="551"/>
        <end position="577"/>
    </location>
</feature>
<feature type="disulfide bond" evidence="15">
    <location>
        <begin position="631"/>
        <end position="652"/>
    </location>
</feature>
<feature type="binding site" evidence="14">
    <location>
        <position position="596"/>
    </location>
    <ligand>
        <name>Ca(2+)</name>
        <dbReference type="ChEBI" id="CHEBI:29108"/>
        <label>1</label>
    </ligand>
</feature>
<dbReference type="FunFam" id="3.40.390.10:FF:000001">
    <property type="entry name" value="A disintegrin and metalloproteinase with thrombospondin motifs 1"/>
    <property type="match status" value="1"/>
</dbReference>
<keyword evidence="14" id="KW-0106">Calcium</keyword>
<keyword evidence="12" id="KW-0325">Glycoprotein</keyword>
<evidence type="ECO:0000256" key="10">
    <source>
        <dbReference type="ARBA" id="ARBA00023049"/>
    </source>
</evidence>
<keyword evidence="21" id="KW-1185">Reference proteome</keyword>
<dbReference type="Gene3D" id="2.60.120.830">
    <property type="match status" value="1"/>
</dbReference>
<dbReference type="Gene3D" id="3.40.1620.60">
    <property type="match status" value="1"/>
</dbReference>
<dbReference type="InterPro" id="IPR001590">
    <property type="entry name" value="Peptidase_M12B"/>
</dbReference>
<feature type="binding site" evidence="14">
    <location>
        <position position="596"/>
    </location>
    <ligand>
        <name>Ca(2+)</name>
        <dbReference type="ChEBI" id="CHEBI:29108"/>
        <label>2</label>
    </ligand>
</feature>
<dbReference type="FunFam" id="2.20.100.10:FF:000006">
    <property type="entry name" value="A disintegrin and metalloproteinase with thrombospondin motifs 1"/>
    <property type="match status" value="1"/>
</dbReference>
<feature type="disulfide bond" evidence="15">
    <location>
        <begin position="620"/>
        <end position="646"/>
    </location>
</feature>
<dbReference type="InterPro" id="IPR002870">
    <property type="entry name" value="Peptidase_M12B_N"/>
</dbReference>
<organism evidence="20 21">
    <name type="scientific">Lymnaea stagnalis</name>
    <name type="common">Great pond snail</name>
    <name type="synonym">Helix stagnalis</name>
    <dbReference type="NCBI Taxonomy" id="6523"/>
    <lineage>
        <taxon>Eukaryota</taxon>
        <taxon>Metazoa</taxon>
        <taxon>Spiralia</taxon>
        <taxon>Lophotrochozoa</taxon>
        <taxon>Mollusca</taxon>
        <taxon>Gastropoda</taxon>
        <taxon>Heterobranchia</taxon>
        <taxon>Euthyneura</taxon>
        <taxon>Panpulmonata</taxon>
        <taxon>Hygrophila</taxon>
        <taxon>Lymnaeoidea</taxon>
        <taxon>Lymnaeidae</taxon>
        <taxon>Lymnaea</taxon>
    </lineage>
</organism>
<feature type="disulfide bond" evidence="15">
    <location>
        <begin position="703"/>
        <end position="741"/>
    </location>
</feature>
<keyword evidence="6" id="KW-0732">Signal</keyword>
<dbReference type="GO" id="GO:0031012">
    <property type="term" value="C:extracellular matrix"/>
    <property type="evidence" value="ECO:0007669"/>
    <property type="project" value="TreeGrafter"/>
</dbReference>
<evidence type="ECO:0000259" key="18">
    <source>
        <dbReference type="PROSITE" id="PS50215"/>
    </source>
</evidence>
<dbReference type="FunFam" id="2.60.120.830:FF:000001">
    <property type="entry name" value="A disintegrin and metalloproteinase with thrombospondin motifs 1"/>
    <property type="match status" value="1"/>
</dbReference>
<feature type="disulfide bond" evidence="15">
    <location>
        <begin position="699"/>
        <end position="736"/>
    </location>
</feature>
<dbReference type="Pfam" id="PF01421">
    <property type="entry name" value="Reprolysin"/>
    <property type="match status" value="1"/>
</dbReference>
<evidence type="ECO:0000256" key="2">
    <source>
        <dbReference type="ARBA" id="ARBA00022525"/>
    </source>
</evidence>
<feature type="binding site" evidence="14 16">
    <location>
        <position position="534"/>
    </location>
    <ligand>
        <name>Zn(2+)</name>
        <dbReference type="ChEBI" id="CHEBI:29105"/>
        <note>catalytic</note>
    </ligand>
</feature>
<feature type="domain" description="Peptidase M12B" evidence="18">
    <location>
        <begin position="388"/>
        <end position="598"/>
    </location>
</feature>
<dbReference type="GO" id="GO:0004222">
    <property type="term" value="F:metalloendopeptidase activity"/>
    <property type="evidence" value="ECO:0007669"/>
    <property type="project" value="InterPro"/>
</dbReference>
<dbReference type="GO" id="GO:0006508">
    <property type="term" value="P:proteolysis"/>
    <property type="evidence" value="ECO:0007669"/>
    <property type="project" value="UniProtKB-KW"/>
</dbReference>
<dbReference type="PANTHER" id="PTHR13723">
    <property type="entry name" value="ADAMTS A DISINTEGRIN AND METALLOPROTEASE WITH THROMBOSPONDIN MOTIFS PROTEASE"/>
    <property type="match status" value="1"/>
</dbReference>
<dbReference type="PROSITE" id="PS50900">
    <property type="entry name" value="PLAC"/>
    <property type="match status" value="1"/>
</dbReference>
<feature type="disulfide bond" evidence="15">
    <location>
        <begin position="493"/>
        <end position="500"/>
    </location>
</feature>
<feature type="binding site" evidence="14">
    <location>
        <position position="475"/>
    </location>
    <ligand>
        <name>Ca(2+)</name>
        <dbReference type="ChEBI" id="CHEBI:29108"/>
        <label>2</label>
    </ligand>
</feature>
<evidence type="ECO:0000256" key="8">
    <source>
        <dbReference type="ARBA" id="ARBA00022801"/>
    </source>
</evidence>
<evidence type="ECO:0000256" key="4">
    <source>
        <dbReference type="ARBA" id="ARBA00022670"/>
    </source>
</evidence>
<dbReference type="Pfam" id="PF01562">
    <property type="entry name" value="Pep_M12B_propep"/>
    <property type="match status" value="1"/>
</dbReference>
<dbReference type="PROSITE" id="PS50215">
    <property type="entry name" value="ADAM_MEPRO"/>
    <property type="match status" value="1"/>
</dbReference>
<dbReference type="GO" id="GO:0046872">
    <property type="term" value="F:metal ion binding"/>
    <property type="evidence" value="ECO:0007669"/>
    <property type="project" value="UniProtKB-KW"/>
</dbReference>
<evidence type="ECO:0000256" key="15">
    <source>
        <dbReference type="PIRSR" id="PIRSR613273-3"/>
    </source>
</evidence>
<feature type="active site" evidence="13 16">
    <location>
        <position position="535"/>
    </location>
</feature>
<dbReference type="CDD" id="cd04273">
    <property type="entry name" value="ZnMc_ADAMTS_like"/>
    <property type="match status" value="1"/>
</dbReference>
<dbReference type="Gene3D" id="2.20.100.10">
    <property type="entry name" value="Thrombospondin type-1 (TSP1) repeat"/>
    <property type="match status" value="5"/>
</dbReference>
<keyword evidence="5 14" id="KW-0479">Metal-binding</keyword>
<keyword evidence="2" id="KW-0964">Secreted</keyword>
<dbReference type="PROSITE" id="PS50092">
    <property type="entry name" value="TSP1"/>
    <property type="match status" value="6"/>
</dbReference>
<dbReference type="Gene3D" id="3.40.390.10">
    <property type="entry name" value="Collagenase (Catalytic Domain)"/>
    <property type="match status" value="1"/>
</dbReference>
<dbReference type="GO" id="GO:0030198">
    <property type="term" value="P:extracellular matrix organization"/>
    <property type="evidence" value="ECO:0007669"/>
    <property type="project" value="InterPro"/>
</dbReference>
<evidence type="ECO:0000313" key="21">
    <source>
        <dbReference type="Proteomes" id="UP001497497"/>
    </source>
</evidence>
<dbReference type="InterPro" id="IPR036383">
    <property type="entry name" value="TSP1_rpt_sf"/>
</dbReference>
<dbReference type="InterPro" id="IPR010909">
    <property type="entry name" value="PLAC"/>
</dbReference>
<feature type="binding site" evidence="14 16">
    <location>
        <position position="538"/>
    </location>
    <ligand>
        <name>Zn(2+)</name>
        <dbReference type="ChEBI" id="CHEBI:29105"/>
        <note>catalytic</note>
    </ligand>
</feature>